<name>M1LSK6_9PROT</name>
<feature type="site" description="Interaction with substrate tRNA" evidence="10">
    <location>
        <position position="132"/>
    </location>
</feature>
<reference evidence="14 15" key="1">
    <citation type="journal article" date="2013" name="Genome Biol. Evol.">
        <title>Genome evolution and phylogenomic analysis of candidatus kinetoplastibacterium, the betaproteobacterial endosymbionts of strigomonas and angomonas.</title>
        <authorList>
            <person name="Alves J.M."/>
            <person name="Serrano M.G."/>
            <person name="Maia da Silva F."/>
            <person name="Voegtly L.J."/>
            <person name="Matveyev A.V."/>
            <person name="Teixeira M.M."/>
            <person name="Camargo E.P."/>
            <person name="Buck G.A."/>
        </authorList>
    </citation>
    <scope>NUCLEOTIDE SEQUENCE [LARGE SCALE GENOMIC DNA]</scope>
    <source>
        <strain evidence="14 15">TCC079E</strain>
    </source>
</reference>
<dbReference type="GO" id="GO:0005524">
    <property type="term" value="F:ATP binding"/>
    <property type="evidence" value="ECO:0007669"/>
    <property type="project" value="UniProtKB-UniRule"/>
</dbReference>
<feature type="site" description="Interaction with substrate tRNA" evidence="10">
    <location>
        <position position="110"/>
    </location>
</feature>
<dbReference type="PANTHER" id="PTHR11088">
    <property type="entry name" value="TRNA DIMETHYLALLYLTRANSFERASE"/>
    <property type="match status" value="1"/>
</dbReference>
<protein>
    <recommendedName>
        <fullName evidence="10">tRNA dimethylallyltransferase</fullName>
        <ecNumber evidence="10">2.5.1.75</ecNumber>
    </recommendedName>
    <alternativeName>
        <fullName evidence="10">Dimethylallyl diphosphate:tRNA dimethylallyltransferase</fullName>
        <shortName evidence="10">DMAPP:tRNA dimethylallyltransferase</shortName>
        <shortName evidence="10">DMATase</shortName>
    </alternativeName>
    <alternativeName>
        <fullName evidence="10">Isopentenyl-diphosphate:tRNA isopentenyltransferase</fullName>
        <shortName evidence="10">IPP transferase</shortName>
        <shortName evidence="10">IPPT</shortName>
        <shortName evidence="10">IPTase</shortName>
    </alternativeName>
</protein>
<gene>
    <name evidence="10" type="primary">miaA</name>
    <name evidence="14" type="ORF">CDSE_0858</name>
</gene>
<evidence type="ECO:0000256" key="1">
    <source>
        <dbReference type="ARBA" id="ARBA00001946"/>
    </source>
</evidence>
<dbReference type="GO" id="GO:0006400">
    <property type="term" value="P:tRNA modification"/>
    <property type="evidence" value="ECO:0007669"/>
    <property type="project" value="TreeGrafter"/>
</dbReference>
<dbReference type="EC" id="2.5.1.75" evidence="10"/>
<evidence type="ECO:0000313" key="14">
    <source>
        <dbReference type="EMBL" id="AGF47106.1"/>
    </source>
</evidence>
<evidence type="ECO:0000256" key="10">
    <source>
        <dbReference type="HAMAP-Rule" id="MF_00185"/>
    </source>
</evidence>
<feature type="binding site" evidence="10">
    <location>
        <begin position="19"/>
        <end position="26"/>
    </location>
    <ligand>
        <name>ATP</name>
        <dbReference type="ChEBI" id="CHEBI:30616"/>
    </ligand>
</feature>
<dbReference type="InterPro" id="IPR039657">
    <property type="entry name" value="Dimethylallyltransferase"/>
</dbReference>
<keyword evidence="5 10" id="KW-0819">tRNA processing</keyword>
<dbReference type="RefSeq" id="WP_015396517.1">
    <property type="nucleotide sequence ID" value="NC_020294.1"/>
</dbReference>
<dbReference type="PATRIC" id="fig|1208919.3.peg.547"/>
<evidence type="ECO:0000256" key="9">
    <source>
        <dbReference type="ARBA" id="ARBA00049563"/>
    </source>
</evidence>
<dbReference type="Gene3D" id="1.10.20.140">
    <property type="match status" value="1"/>
</dbReference>
<dbReference type="eggNOG" id="COG0324">
    <property type="taxonomic scope" value="Bacteria"/>
</dbReference>
<evidence type="ECO:0000256" key="6">
    <source>
        <dbReference type="ARBA" id="ARBA00022741"/>
    </source>
</evidence>
<comment type="catalytic activity">
    <reaction evidence="9 10 11">
        <text>adenosine(37) in tRNA + dimethylallyl diphosphate = N(6)-dimethylallyladenosine(37) in tRNA + diphosphate</text>
        <dbReference type="Rhea" id="RHEA:26482"/>
        <dbReference type="Rhea" id="RHEA-COMP:10162"/>
        <dbReference type="Rhea" id="RHEA-COMP:10375"/>
        <dbReference type="ChEBI" id="CHEBI:33019"/>
        <dbReference type="ChEBI" id="CHEBI:57623"/>
        <dbReference type="ChEBI" id="CHEBI:74411"/>
        <dbReference type="ChEBI" id="CHEBI:74415"/>
        <dbReference type="EC" id="2.5.1.75"/>
    </reaction>
</comment>
<comment type="function">
    <text evidence="2 10 12">Catalyzes the transfer of a dimethylallyl group onto the adenine at position 37 in tRNAs that read codons beginning with uridine, leading to the formation of N6-(dimethylallyl)adenosine (i(6)A).</text>
</comment>
<evidence type="ECO:0000256" key="2">
    <source>
        <dbReference type="ARBA" id="ARBA00003213"/>
    </source>
</evidence>
<dbReference type="PANTHER" id="PTHR11088:SF60">
    <property type="entry name" value="TRNA DIMETHYLALLYLTRANSFERASE"/>
    <property type="match status" value="1"/>
</dbReference>
<evidence type="ECO:0000256" key="13">
    <source>
        <dbReference type="RuleBase" id="RU003785"/>
    </source>
</evidence>
<evidence type="ECO:0000256" key="7">
    <source>
        <dbReference type="ARBA" id="ARBA00022840"/>
    </source>
</evidence>
<dbReference type="HOGENOM" id="CLU_032616_0_0_4"/>
<dbReference type="GO" id="GO:0052381">
    <property type="term" value="F:tRNA dimethylallyltransferase activity"/>
    <property type="evidence" value="ECO:0007669"/>
    <property type="project" value="UniProtKB-UniRule"/>
</dbReference>
<proteinExistence type="inferred from homology"/>
<feature type="region of interest" description="Interaction with substrate tRNA" evidence="10">
    <location>
        <begin position="168"/>
        <end position="172"/>
    </location>
</feature>
<dbReference type="NCBIfam" id="TIGR00174">
    <property type="entry name" value="miaA"/>
    <property type="match status" value="1"/>
</dbReference>
<comment type="caution">
    <text evidence="10">Lacks conserved residue(s) required for the propagation of feature annotation.</text>
</comment>
<dbReference type="SUPFAM" id="SSF52540">
    <property type="entry name" value="P-loop containing nucleoside triphosphate hydrolases"/>
    <property type="match status" value="1"/>
</dbReference>
<feature type="region of interest" description="Interaction with substrate tRNA" evidence="10">
    <location>
        <begin position="44"/>
        <end position="47"/>
    </location>
</feature>
<sequence length="323" mass="37467">MRGQIIIYTKHRQVISLVGPTASGKSLAAMEVSKEWPIEIINMDSATIYKGMDIGTAKPSIEDQLSTKHYLLDIIDPSESYSVASFCSDTKSLLKKILNNNKIPIIVGGTMMYYKMLKENINILPPSNKILRNIINEKALNKGWLYLYDYLNKIDPYTANRISKNDKQRIQRALEVFFITGKTLSSLISEEKNESNDEKFQFVTISLEPSERSLLHKRINDRFNCMIDRGFLEEIRNLYERHDLNTNMPSMRCVGYRQLWEYLDGKSLLEEAINKSIIATRQLAKKQMTWLRAEPSRYIIDCANKDFIDKTKCHINMILNNKY</sequence>
<dbReference type="Pfam" id="PF01715">
    <property type="entry name" value="IPPT"/>
    <property type="match status" value="1"/>
</dbReference>
<evidence type="ECO:0000256" key="12">
    <source>
        <dbReference type="RuleBase" id="RU003784"/>
    </source>
</evidence>
<evidence type="ECO:0000256" key="5">
    <source>
        <dbReference type="ARBA" id="ARBA00022694"/>
    </source>
</evidence>
<comment type="cofactor">
    <cofactor evidence="1 10">
        <name>Mg(2+)</name>
        <dbReference type="ChEBI" id="CHEBI:18420"/>
    </cofactor>
</comment>
<dbReference type="HAMAP" id="MF_00185">
    <property type="entry name" value="IPP_trans"/>
    <property type="match status" value="1"/>
</dbReference>
<evidence type="ECO:0000256" key="4">
    <source>
        <dbReference type="ARBA" id="ARBA00022679"/>
    </source>
</evidence>
<keyword evidence="8 10" id="KW-0460">Magnesium</keyword>
<keyword evidence="4 10" id="KW-0808">Transferase</keyword>
<organism evidence="14 15">
    <name type="scientific">Candidatus Kinetoplastidibacterium desouzai TCC079E</name>
    <dbReference type="NCBI Taxonomy" id="1208919"/>
    <lineage>
        <taxon>Bacteria</taxon>
        <taxon>Pseudomonadati</taxon>
        <taxon>Pseudomonadota</taxon>
        <taxon>Betaproteobacteria</taxon>
        <taxon>Candidatus Kinetoplastidibacterium</taxon>
    </lineage>
</organism>
<feature type="binding site" evidence="10">
    <location>
        <begin position="21"/>
        <end position="26"/>
    </location>
    <ligand>
        <name>substrate</name>
    </ligand>
</feature>
<dbReference type="EMBL" id="CP003803">
    <property type="protein sequence ID" value="AGF47106.1"/>
    <property type="molecule type" value="Genomic_DNA"/>
</dbReference>
<dbReference type="KEGG" id="kde:CDSE_0858"/>
<evidence type="ECO:0000256" key="11">
    <source>
        <dbReference type="RuleBase" id="RU003783"/>
    </source>
</evidence>
<dbReference type="AlphaFoldDB" id="M1LSK6"/>
<keyword evidence="15" id="KW-1185">Reference proteome</keyword>
<comment type="similarity">
    <text evidence="3 10 13">Belongs to the IPP transferase family.</text>
</comment>
<comment type="subunit">
    <text evidence="10">Monomer.</text>
</comment>
<keyword evidence="6 10" id="KW-0547">Nucleotide-binding</keyword>
<evidence type="ECO:0000256" key="3">
    <source>
        <dbReference type="ARBA" id="ARBA00005842"/>
    </source>
</evidence>
<keyword evidence="7 10" id="KW-0067">ATP-binding</keyword>
<dbReference type="Proteomes" id="UP000011547">
    <property type="component" value="Chromosome"/>
</dbReference>
<feature type="region of interest" description="Interaction with substrate tRNA" evidence="10">
    <location>
        <begin position="252"/>
        <end position="257"/>
    </location>
</feature>
<accession>M1LSK6</accession>
<dbReference type="InterPro" id="IPR018022">
    <property type="entry name" value="IPT"/>
</dbReference>
<dbReference type="Gene3D" id="3.40.50.300">
    <property type="entry name" value="P-loop containing nucleotide triphosphate hydrolases"/>
    <property type="match status" value="1"/>
</dbReference>
<evidence type="ECO:0000313" key="15">
    <source>
        <dbReference type="Proteomes" id="UP000011547"/>
    </source>
</evidence>
<dbReference type="InterPro" id="IPR027417">
    <property type="entry name" value="P-loop_NTPase"/>
</dbReference>
<evidence type="ECO:0000256" key="8">
    <source>
        <dbReference type="ARBA" id="ARBA00022842"/>
    </source>
</evidence>
<dbReference type="STRING" id="1208919.CDSE_0858"/>